<evidence type="ECO:0000313" key="7">
    <source>
        <dbReference type="Proteomes" id="UP000194280"/>
    </source>
</evidence>
<dbReference type="InterPro" id="IPR002048">
    <property type="entry name" value="EF_hand_dom"/>
</dbReference>
<evidence type="ECO:0000256" key="4">
    <source>
        <dbReference type="SAM" id="SignalP"/>
    </source>
</evidence>
<dbReference type="AlphaFoldDB" id="A0A1Z5SV35"/>
<dbReference type="VEuPathDB" id="FungiDB:BTJ68_12795"/>
<keyword evidence="4" id="KW-0732">Signal</keyword>
<feature type="chain" id="PRO_5012441954" description="Calmodulin" evidence="4">
    <location>
        <begin position="20"/>
        <end position="406"/>
    </location>
</feature>
<dbReference type="STRING" id="1157616.A0A1Z5SV35"/>
<dbReference type="InterPro" id="IPR050230">
    <property type="entry name" value="CALM/Myosin/TropC-like"/>
</dbReference>
<comment type="caution">
    <text evidence="6">The sequence shown here is derived from an EMBL/GenBank/DDBJ whole genome shotgun (WGS) entry which is preliminary data.</text>
</comment>
<feature type="region of interest" description="Disordered" evidence="3">
    <location>
        <begin position="190"/>
        <end position="253"/>
    </location>
</feature>
<keyword evidence="7" id="KW-1185">Reference proteome</keyword>
<name>A0A1Z5SV35_HORWE</name>
<proteinExistence type="predicted"/>
<evidence type="ECO:0000259" key="5">
    <source>
        <dbReference type="PROSITE" id="PS50222"/>
    </source>
</evidence>
<feature type="compositionally biased region" description="Polar residues" evidence="3">
    <location>
        <begin position="201"/>
        <end position="218"/>
    </location>
</feature>
<evidence type="ECO:0000313" key="6">
    <source>
        <dbReference type="EMBL" id="OTA24674.1"/>
    </source>
</evidence>
<dbReference type="GO" id="GO:0005509">
    <property type="term" value="F:calcium ion binding"/>
    <property type="evidence" value="ECO:0007669"/>
    <property type="project" value="InterPro"/>
</dbReference>
<dbReference type="InterPro" id="IPR011992">
    <property type="entry name" value="EF-hand-dom_pair"/>
</dbReference>
<dbReference type="Proteomes" id="UP000194280">
    <property type="component" value="Unassembled WGS sequence"/>
</dbReference>
<dbReference type="InterPro" id="IPR058645">
    <property type="entry name" value="NTF2-like_dom_7"/>
</dbReference>
<dbReference type="PROSITE" id="PS50222">
    <property type="entry name" value="EF_HAND_2"/>
    <property type="match status" value="1"/>
</dbReference>
<evidence type="ECO:0000256" key="3">
    <source>
        <dbReference type="SAM" id="MobiDB-lite"/>
    </source>
</evidence>
<keyword evidence="2" id="KW-0677">Repeat</keyword>
<dbReference type="InParanoid" id="A0A1Z5SV35"/>
<dbReference type="PANTHER" id="PTHR23048">
    <property type="entry name" value="MYOSIN LIGHT CHAIN 1, 3"/>
    <property type="match status" value="1"/>
</dbReference>
<sequence>MPSFTSFLTASLLAVGALAQPAAKIEKRHRNNEYCLSNREAQQVATNYGLLISNYSDELANAVLSPDFTDYSESVNTLINSCPQGSAAISLPLLAPTFSNRTQFEIGQGQQPLINFNQLNIWHSCDTVIIRWETTNTANITDVKPVVGLISMETVKAPAGNEYEYWVDTVYSEFDSGAWLQNLQEAGICSGSTAEPVPDPSASTSMTTSHTVPIASTMTPTAPKRKQPAATPAPKAAPKRRSKLAKENDLTAEEEAEIQEAYNLFAHESDEGPILDHADVRRCLIALNAPPTDQAEMKEILDTIDPDDAGYVDYEHFVAVAALKLHSRHEDPGAQDEEVMKAYSLFTKGEERDITLHDLRRIVKELREDVPDNVLKDMVREATGGGLGAIGTGDFESVMRRAGVFN</sequence>
<dbReference type="GO" id="GO:0016460">
    <property type="term" value="C:myosin II complex"/>
    <property type="evidence" value="ECO:0007669"/>
    <property type="project" value="TreeGrafter"/>
</dbReference>
<feature type="domain" description="EF-hand" evidence="5">
    <location>
        <begin position="292"/>
        <end position="327"/>
    </location>
</feature>
<evidence type="ECO:0000256" key="2">
    <source>
        <dbReference type="ARBA" id="ARBA00022737"/>
    </source>
</evidence>
<accession>A0A1Z5SV35</accession>
<dbReference type="Gene3D" id="1.10.238.10">
    <property type="entry name" value="EF-hand"/>
    <property type="match status" value="1"/>
</dbReference>
<dbReference type="FunFam" id="1.10.238.10:FF:000001">
    <property type="entry name" value="Calmodulin 1"/>
    <property type="match status" value="1"/>
</dbReference>
<dbReference type="OrthoDB" id="26525at2759"/>
<protein>
    <recommendedName>
        <fullName evidence="1">Calmodulin</fullName>
    </recommendedName>
</protein>
<dbReference type="Pfam" id="PF26534">
    <property type="entry name" value="NTF2_7"/>
    <property type="match status" value="1"/>
</dbReference>
<evidence type="ECO:0000256" key="1">
    <source>
        <dbReference type="ARBA" id="ARBA00020786"/>
    </source>
</evidence>
<feature type="signal peptide" evidence="4">
    <location>
        <begin position="1"/>
        <end position="19"/>
    </location>
</feature>
<gene>
    <name evidence="6" type="ORF">BTJ68_12795</name>
</gene>
<dbReference type="SUPFAM" id="SSF47473">
    <property type="entry name" value="EF-hand"/>
    <property type="match status" value="1"/>
</dbReference>
<dbReference type="PANTHER" id="PTHR23048:SF0">
    <property type="entry name" value="CALMODULIN LIKE 3"/>
    <property type="match status" value="1"/>
</dbReference>
<reference evidence="6 7" key="1">
    <citation type="submission" date="2017-01" db="EMBL/GenBank/DDBJ databases">
        <title>The recent genome duplication of the halophilic yeast Hortaea werneckii: insights from long-read sequencing.</title>
        <authorList>
            <person name="Sinha S."/>
            <person name="Flibotte S."/>
            <person name="Neira M."/>
            <person name="Lenassi M."/>
            <person name="Gostincar C."/>
            <person name="Stajich J.E."/>
            <person name="Nislow C.E."/>
        </authorList>
    </citation>
    <scope>NUCLEOTIDE SEQUENCE [LARGE SCALE GENOMIC DNA]</scope>
    <source>
        <strain evidence="6 7">EXF-2000</strain>
    </source>
</reference>
<organism evidence="6 7">
    <name type="scientific">Hortaea werneckii EXF-2000</name>
    <dbReference type="NCBI Taxonomy" id="1157616"/>
    <lineage>
        <taxon>Eukaryota</taxon>
        <taxon>Fungi</taxon>
        <taxon>Dikarya</taxon>
        <taxon>Ascomycota</taxon>
        <taxon>Pezizomycotina</taxon>
        <taxon>Dothideomycetes</taxon>
        <taxon>Dothideomycetidae</taxon>
        <taxon>Mycosphaerellales</taxon>
        <taxon>Teratosphaeriaceae</taxon>
        <taxon>Hortaea</taxon>
    </lineage>
</organism>
<dbReference type="EMBL" id="MUNK01000234">
    <property type="protein sequence ID" value="OTA24674.1"/>
    <property type="molecule type" value="Genomic_DNA"/>
</dbReference>